<keyword evidence="2" id="KW-1185">Reference proteome</keyword>
<name>A0ABP1PNZ7_9HEXA</name>
<organism evidence="1 2">
    <name type="scientific">Orchesella dallaii</name>
    <dbReference type="NCBI Taxonomy" id="48710"/>
    <lineage>
        <taxon>Eukaryota</taxon>
        <taxon>Metazoa</taxon>
        <taxon>Ecdysozoa</taxon>
        <taxon>Arthropoda</taxon>
        <taxon>Hexapoda</taxon>
        <taxon>Collembola</taxon>
        <taxon>Entomobryomorpha</taxon>
        <taxon>Entomobryoidea</taxon>
        <taxon>Orchesellidae</taxon>
        <taxon>Orchesellinae</taxon>
        <taxon>Orchesella</taxon>
    </lineage>
</organism>
<gene>
    <name evidence="1" type="ORF">ODALV1_LOCUS1499</name>
</gene>
<dbReference type="EMBL" id="CAXLJM020000004">
    <property type="protein sequence ID" value="CAL8070963.1"/>
    <property type="molecule type" value="Genomic_DNA"/>
</dbReference>
<comment type="caution">
    <text evidence="1">The sequence shown here is derived from an EMBL/GenBank/DDBJ whole genome shotgun (WGS) entry which is preliminary data.</text>
</comment>
<accession>A0ABP1PNZ7</accession>
<sequence length="172" mass="19944">MVVLSRKTEPIRAIPKTADEAKNHLSPRERRQVSNRNARGFQKQKLQSTMKVLPADESLLHDFSSSQVEYNLGRSHIERFRRSDRLKKEAPEQLNSKVDNARVHDLEEVFEILTRKDGYVLEQLESLKDAVGRILELLEKQGITQLPAEQRDATIRNIVKDTLKVYSLKTKR</sequence>
<evidence type="ECO:0000313" key="1">
    <source>
        <dbReference type="EMBL" id="CAL8070963.1"/>
    </source>
</evidence>
<reference evidence="1 2" key="1">
    <citation type="submission" date="2024-08" db="EMBL/GenBank/DDBJ databases">
        <authorList>
            <person name="Cucini C."/>
            <person name="Frati F."/>
        </authorList>
    </citation>
    <scope>NUCLEOTIDE SEQUENCE [LARGE SCALE GENOMIC DNA]</scope>
</reference>
<proteinExistence type="predicted"/>
<protein>
    <submittedName>
        <fullName evidence="1">Uncharacterized protein</fullName>
    </submittedName>
</protein>
<evidence type="ECO:0000313" key="2">
    <source>
        <dbReference type="Proteomes" id="UP001642540"/>
    </source>
</evidence>
<dbReference type="Proteomes" id="UP001642540">
    <property type="component" value="Unassembled WGS sequence"/>
</dbReference>